<keyword evidence="2" id="KW-0645">Protease</keyword>
<comment type="caution">
    <text evidence="7">Lacks conserved residue(s) required for the propagation of feature annotation.</text>
</comment>
<dbReference type="GO" id="GO:0008234">
    <property type="term" value="F:cysteine-type peptidase activity"/>
    <property type="evidence" value="ECO:0007669"/>
    <property type="project" value="UniProtKB-KW"/>
</dbReference>
<feature type="coiled-coil region" evidence="8">
    <location>
        <begin position="622"/>
        <end position="710"/>
    </location>
</feature>
<evidence type="ECO:0000256" key="2">
    <source>
        <dbReference type="ARBA" id="ARBA00022670"/>
    </source>
</evidence>
<dbReference type="SMART" id="SM00282">
    <property type="entry name" value="LamG"/>
    <property type="match status" value="2"/>
</dbReference>
<reference evidence="10" key="1">
    <citation type="submission" date="2020-07" db="EMBL/GenBank/DDBJ databases">
        <title>Clarias magur genome sequencing, assembly and annotation.</title>
        <authorList>
            <person name="Kushwaha B."/>
            <person name="Kumar R."/>
            <person name="Das P."/>
            <person name="Joshi C.G."/>
            <person name="Kumar D."/>
            <person name="Nagpure N.S."/>
            <person name="Pandey M."/>
            <person name="Agarwal S."/>
            <person name="Srivastava S."/>
            <person name="Singh M."/>
            <person name="Sahoo L."/>
            <person name="Jayasankar P."/>
            <person name="Meher P.K."/>
            <person name="Koringa P.G."/>
            <person name="Iquebal M.A."/>
            <person name="Das S.P."/>
            <person name="Bit A."/>
            <person name="Patnaik S."/>
            <person name="Patel N."/>
            <person name="Shah T.M."/>
            <person name="Hinsu A."/>
            <person name="Jena J.K."/>
        </authorList>
    </citation>
    <scope>NUCLEOTIDE SEQUENCE</scope>
    <source>
        <strain evidence="10">CIFAMagur01</strain>
        <tissue evidence="10">Testis</tissue>
    </source>
</reference>
<keyword evidence="4" id="KW-0788">Thiol protease</keyword>
<keyword evidence="11" id="KW-1185">Reference proteome</keyword>
<dbReference type="Pfam" id="PF02210">
    <property type="entry name" value="Laminin_G_2"/>
    <property type="match status" value="3"/>
</dbReference>
<evidence type="ECO:0000256" key="7">
    <source>
        <dbReference type="PROSITE-ProRule" id="PRU00122"/>
    </source>
</evidence>
<dbReference type="InterPro" id="IPR039417">
    <property type="entry name" value="Peptidase_C1A_papain-like"/>
</dbReference>
<dbReference type="PROSITE" id="PS00139">
    <property type="entry name" value="THIOL_PROTEASE_CYS"/>
    <property type="match status" value="1"/>
</dbReference>
<dbReference type="Proteomes" id="UP000727407">
    <property type="component" value="Unassembled WGS sequence"/>
</dbReference>
<dbReference type="InterPro" id="IPR025660">
    <property type="entry name" value="Pept_his_AS"/>
</dbReference>
<evidence type="ECO:0000313" key="11">
    <source>
        <dbReference type="Proteomes" id="UP000727407"/>
    </source>
</evidence>
<evidence type="ECO:0000256" key="1">
    <source>
        <dbReference type="ARBA" id="ARBA00008455"/>
    </source>
</evidence>
<evidence type="ECO:0000259" key="9">
    <source>
        <dbReference type="PROSITE" id="PS50025"/>
    </source>
</evidence>
<dbReference type="SUPFAM" id="SSF54001">
    <property type="entry name" value="Cysteine proteinases"/>
    <property type="match status" value="1"/>
</dbReference>
<evidence type="ECO:0000256" key="4">
    <source>
        <dbReference type="ARBA" id="ARBA00022807"/>
    </source>
</evidence>
<dbReference type="Pfam" id="PF06009">
    <property type="entry name" value="Laminin_II"/>
    <property type="match status" value="1"/>
</dbReference>
<dbReference type="GO" id="GO:0006508">
    <property type="term" value="P:proteolysis"/>
    <property type="evidence" value="ECO:0007669"/>
    <property type="project" value="UniProtKB-KW"/>
</dbReference>
<dbReference type="PANTHER" id="PTHR12411">
    <property type="entry name" value="CYSTEINE PROTEASE FAMILY C1-RELATED"/>
    <property type="match status" value="1"/>
</dbReference>
<feature type="coiled-coil region" evidence="8">
    <location>
        <begin position="493"/>
        <end position="527"/>
    </location>
</feature>
<dbReference type="Gene3D" id="3.90.70.10">
    <property type="entry name" value="Cysteine proteinases"/>
    <property type="match status" value="1"/>
</dbReference>
<evidence type="ECO:0000256" key="8">
    <source>
        <dbReference type="SAM" id="Coils"/>
    </source>
</evidence>
<dbReference type="SUPFAM" id="SSF49899">
    <property type="entry name" value="Concanavalin A-like lectins/glucanases"/>
    <property type="match status" value="3"/>
</dbReference>
<organism evidence="10 11">
    <name type="scientific">Clarias magur</name>
    <name type="common">Asian catfish</name>
    <name type="synonym">Macropteronotus magur</name>
    <dbReference type="NCBI Taxonomy" id="1594786"/>
    <lineage>
        <taxon>Eukaryota</taxon>
        <taxon>Metazoa</taxon>
        <taxon>Chordata</taxon>
        <taxon>Craniata</taxon>
        <taxon>Vertebrata</taxon>
        <taxon>Euteleostomi</taxon>
        <taxon>Actinopterygii</taxon>
        <taxon>Neopterygii</taxon>
        <taxon>Teleostei</taxon>
        <taxon>Ostariophysi</taxon>
        <taxon>Siluriformes</taxon>
        <taxon>Clariidae</taxon>
        <taxon>Clarias</taxon>
    </lineage>
</organism>
<evidence type="ECO:0000313" key="10">
    <source>
        <dbReference type="EMBL" id="KAF5898538.1"/>
    </source>
</evidence>
<dbReference type="InterPro" id="IPR013201">
    <property type="entry name" value="Prot_inhib_I29"/>
</dbReference>
<dbReference type="Gene3D" id="2.60.120.200">
    <property type="match status" value="3"/>
</dbReference>
<keyword evidence="3" id="KW-0378">Hydrolase</keyword>
<keyword evidence="8" id="KW-0175">Coiled coil</keyword>
<gene>
    <name evidence="10" type="ORF">DAT39_011744</name>
</gene>
<feature type="domain" description="Laminin G" evidence="9">
    <location>
        <begin position="891"/>
        <end position="1048"/>
    </location>
</feature>
<dbReference type="CDD" id="cd02248">
    <property type="entry name" value="Peptidase_C1A"/>
    <property type="match status" value="1"/>
</dbReference>
<evidence type="ECO:0000256" key="6">
    <source>
        <dbReference type="ARBA" id="ARBA00023157"/>
    </source>
</evidence>
<dbReference type="InterPro" id="IPR000169">
    <property type="entry name" value="Pept_cys_AS"/>
</dbReference>
<dbReference type="Pfam" id="PF00053">
    <property type="entry name" value="EGF_laminin"/>
    <property type="match status" value="1"/>
</dbReference>
<proteinExistence type="inferred from homology"/>
<protein>
    <submittedName>
        <fullName evidence="10">Cathepsin L1-like</fullName>
    </submittedName>
</protein>
<dbReference type="PROSITE" id="PS00022">
    <property type="entry name" value="EGF_1"/>
    <property type="match status" value="1"/>
</dbReference>
<evidence type="ECO:0000256" key="3">
    <source>
        <dbReference type="ARBA" id="ARBA00022801"/>
    </source>
</evidence>
<dbReference type="InterPro" id="IPR013128">
    <property type="entry name" value="Peptidase_C1A"/>
</dbReference>
<feature type="domain" description="Laminin G" evidence="9">
    <location>
        <begin position="1085"/>
        <end position="1335"/>
    </location>
</feature>
<dbReference type="PROSITE" id="PS50025">
    <property type="entry name" value="LAM_G_DOMAIN"/>
    <property type="match status" value="2"/>
</dbReference>
<dbReference type="InterPro" id="IPR013320">
    <property type="entry name" value="ConA-like_dom_sf"/>
</dbReference>
<accession>A0A8J4U0P4</accession>
<dbReference type="CDD" id="cd00110">
    <property type="entry name" value="LamG"/>
    <property type="match status" value="2"/>
</dbReference>
<name>A0A8J4U0P4_CLAMG</name>
<dbReference type="Gene3D" id="2.10.25.10">
    <property type="entry name" value="Laminin"/>
    <property type="match status" value="1"/>
</dbReference>
<dbReference type="InterPro" id="IPR000668">
    <property type="entry name" value="Peptidase_C1A_C"/>
</dbReference>
<keyword evidence="6" id="KW-1015">Disulfide bond</keyword>
<comment type="caution">
    <text evidence="10">The sequence shown here is derived from an EMBL/GenBank/DDBJ whole genome shotgun (WGS) entry which is preliminary data.</text>
</comment>
<dbReference type="EMBL" id="QNUK01000196">
    <property type="protein sequence ID" value="KAF5898538.1"/>
    <property type="molecule type" value="Genomic_DNA"/>
</dbReference>
<dbReference type="InterPro" id="IPR000742">
    <property type="entry name" value="EGF"/>
</dbReference>
<dbReference type="InterPro" id="IPR002049">
    <property type="entry name" value="LE_dom"/>
</dbReference>
<dbReference type="PROSITE" id="PS00639">
    <property type="entry name" value="THIOL_PROTEASE_HIS"/>
    <property type="match status" value="1"/>
</dbReference>
<dbReference type="GO" id="GO:0007155">
    <property type="term" value="P:cell adhesion"/>
    <property type="evidence" value="ECO:0007669"/>
    <property type="project" value="InterPro"/>
</dbReference>
<dbReference type="FunFam" id="3.90.70.10:FF:000006">
    <property type="entry name" value="Cathepsin S"/>
    <property type="match status" value="1"/>
</dbReference>
<dbReference type="InterPro" id="IPR038765">
    <property type="entry name" value="Papain-like_cys_pep_sf"/>
</dbReference>
<evidence type="ECO:0000256" key="5">
    <source>
        <dbReference type="ARBA" id="ARBA00023145"/>
    </source>
</evidence>
<sequence length="1338" mass="148647">MAVESEEEAPSEWKLWKRTYGVDYEEERDDMQRRAIWEKNKNLIEDNNRRFYIGMSEFSMAMNKYGDLYNQLLGAKVKGNAHKKGKTANARKLRNHAQRLRLTSVDYRQMGYVTEIKDQGYCGSCWAFSTTGAIEGQMFKTTGQLISLSEQNLVDCSRPYGTYGCNGAWMANAYDYVINNGLQASDTYPYTSVDTQPCFHDSSNIVAQIRDYRFIPNGDEQALADALATIGPITVAVDADHPSFLFYSSGIYEEPSCNPNNLSHAVLLVGYGSEGGRDYWIIKNRTVALDNTGRDGDHTEDIVSPVIAMVSPISVTKIQGNACFAIGCLHVGDNFECLCKTGYSGIRCERCAIGYYGDPLADGGRCQLCDCDYGYICDPITGQCESPDDANNGDCQDQTSLNSQHLLKNVNKNHQKGQNLLTDIEELLNRIQGFLEQVKILNGIEPSLSGKVLTGVLKEAQWMVEQMQKQNCKHHHMRFENKQDDILSDLAMIRGTLRSIEDLQNVMNNLKNDYAKLAAEMDGAKSQLNQRLGELSKATAMDVLVRKAEDHAQELMDLAMYFQISLLNFINTSAVHKAVDMIVSFGNIVKAIKEAEGAANKANKAADHALVDVKAQNFIKKAEELKNLANTRDDDAKEAENNLKDIAQKYDTVQNHLDKAKSKNKNTQKDIQTLKNVLDLINQDHIGALLKQAKDAVQAANEAVSNDTARLRTISEDLDKIKIPAGESNVDNILDGINKTLDELNKFFPNLTNALAEVENQRTELPSRANMTDSIMRIKDIIERTRELANTIRGPILFSGESHIELHPPKNLVDLEAFTAMDLMLHRPIDKSSAGERGRSRRQRAEEENLLNINPPALRGCMKGLEVDVAIKFSVAIGIHPGCPLALLGVHEVTMETGSSIALISNSTLPSSTTMVSLGFKSTQSSGVLLQAGDEDSGFELSLVGGHVEMKDSTTSLKSKNRYDEGGWHYVTAFRNTTGMELNVDNLDRGDVQSMSTGSMVQDTDVILGKESFNGCMRNFYMRRMENRYIPIDLSNFTQTGVVDFGSCNTQQQPVSIMARSRLRRRWHVNSNIRKKDCSEPVGHTLAYHLNAHSQIQHIIPQEELNYGPHIFLDMRTRSASGLLLHISDKHGFARIILFMSEGRVTLFVGDGTLISYQKKINNGAWHNISFSVGQHITHLVVDGFRVPDGKLQKDEGISLDLQPPVYFGTGSIQLPTDVQMVVQINDGGGDYSTSVTPSLPPCAESFHRVTVTKNGNVIKLKMGRNSNSAVGPYVYFPSKTRLTLYIGGIPESKRKRVPVWSSYMGCLRNVQINQAALSFQSVSRVFGSVNISECPAK</sequence>
<dbReference type="OrthoDB" id="5836593at2759"/>
<comment type="similarity">
    <text evidence="1">Belongs to the peptidase C1 family.</text>
</comment>
<dbReference type="InterPro" id="IPR001791">
    <property type="entry name" value="Laminin_G"/>
</dbReference>
<dbReference type="PROSITE" id="PS01248">
    <property type="entry name" value="EGF_LAM_1"/>
    <property type="match status" value="1"/>
</dbReference>
<dbReference type="Pfam" id="PF08246">
    <property type="entry name" value="Inhibitor_I29"/>
    <property type="match status" value="1"/>
</dbReference>
<dbReference type="Pfam" id="PF00112">
    <property type="entry name" value="Peptidase_C1"/>
    <property type="match status" value="1"/>
</dbReference>
<dbReference type="CDD" id="cd00055">
    <property type="entry name" value="EGF_Lam"/>
    <property type="match status" value="1"/>
</dbReference>
<dbReference type="InterPro" id="IPR010307">
    <property type="entry name" value="Laminin_dom_II"/>
</dbReference>
<dbReference type="PRINTS" id="PR00705">
    <property type="entry name" value="PAPAIN"/>
</dbReference>
<keyword evidence="5" id="KW-0865">Zymogen</keyword>
<dbReference type="SMART" id="SM00848">
    <property type="entry name" value="Inhibitor_I29"/>
    <property type="match status" value="1"/>
</dbReference>
<dbReference type="SMART" id="SM00645">
    <property type="entry name" value="Pept_C1"/>
    <property type="match status" value="1"/>
</dbReference>